<dbReference type="InterPro" id="IPR000873">
    <property type="entry name" value="AMP-dep_synth/lig_dom"/>
</dbReference>
<reference evidence="4" key="1">
    <citation type="submission" date="2015-09" db="EMBL/GenBank/DDBJ databases">
        <title>Whole genome sequence of Pseudomonas fluorescens FW300-N2C3.</title>
        <authorList>
            <person name="Ray J."/>
            <person name="Melnyk R."/>
            <person name="Deutschbauer A."/>
        </authorList>
    </citation>
    <scope>NUCLEOTIDE SEQUENCE [LARGE SCALE GENOMIC DNA]</scope>
    <source>
        <strain evidence="4">FW300-N2C3</strain>
    </source>
</reference>
<dbReference type="EMBL" id="CP012831">
    <property type="protein sequence ID" value="ALI10353.1"/>
    <property type="molecule type" value="Genomic_DNA"/>
</dbReference>
<proteinExistence type="inferred from homology"/>
<evidence type="ECO:0000313" key="3">
    <source>
        <dbReference type="EMBL" id="ALI10353.1"/>
    </source>
</evidence>
<evidence type="ECO:0000259" key="2">
    <source>
        <dbReference type="Pfam" id="PF00501"/>
    </source>
</evidence>
<dbReference type="PROSITE" id="PS00455">
    <property type="entry name" value="AMP_BINDING"/>
    <property type="match status" value="1"/>
</dbReference>
<comment type="similarity">
    <text evidence="1">Belongs to the ATP-dependent AMP-binding enzyme family.</text>
</comment>
<dbReference type="InterPro" id="IPR045851">
    <property type="entry name" value="AMP-bd_C_sf"/>
</dbReference>
<dbReference type="InterPro" id="IPR020845">
    <property type="entry name" value="AMP-binding_CS"/>
</dbReference>
<dbReference type="RefSeq" id="WP_060742449.1">
    <property type="nucleotide sequence ID" value="NZ_CP012831.1"/>
</dbReference>
<sequence length="566" mass="62105">MTNGLVAHARLCLIEKFLLCPPDRLTTVLDHDSTVCLTQLDLKSKVYQARQVLRQRALEPGQVVAICMPSSMEVLTVVLAAWAERLAIALLPHDLTHTTMRDGSGLTAMLELIEPALIMTCGAIATKLPGSWSDVALTDDELLKQMSAIADYVDEPALSRPEDLAILQFTSGSTGMPKAVCISQSMLSSNCQAIAERVNVDTTDRMVSWLPLHHDMGLSALTLAWWCSIDLVLMPTHEFSRQPMAWLQALSRFKGTLSPAPTSAFALLSRLAGRVREGELDLSHWRYAWVGAEPVFYDHLRQFEIAFAVHGLQVGVLQPAYGMAEAVVAVSLNAPGQGMRVRWLDTQSLHSSMLVKEQAPGTPGSAPYLGNGTAVGETEFRVVDEHQICLTQGQLGRLQIRGDSIIRRYLKMDPVRPQAKDWYDTGDLGFLLNDEVFITGRSKDLITRAGVNVNPHIIEWALESAFNLAAGSVAAFSCIDIQRSKECVVVVMASNALGTRDPAELRREVAQIVVRQAGVQVDEVLLIRRSEFPKTTSGKIQRQALSRLYLSNRLSSAAVNTDRVSA</sequence>
<dbReference type="Gene3D" id="3.40.50.12780">
    <property type="entry name" value="N-terminal domain of ligase-like"/>
    <property type="match status" value="1"/>
</dbReference>
<dbReference type="InterPro" id="IPR042099">
    <property type="entry name" value="ANL_N_sf"/>
</dbReference>
<dbReference type="OrthoDB" id="9757559at2"/>
<dbReference type="AlphaFoldDB" id="A0A0N9X1Q2"/>
<dbReference type="PANTHER" id="PTHR22754:SF32">
    <property type="entry name" value="DISCO-INTERACTING PROTEIN 2"/>
    <property type="match status" value="1"/>
</dbReference>
<gene>
    <name evidence="3" type="ORF">AO356_27250</name>
</gene>
<dbReference type="GO" id="GO:0005886">
    <property type="term" value="C:plasma membrane"/>
    <property type="evidence" value="ECO:0007669"/>
    <property type="project" value="TreeGrafter"/>
</dbReference>
<dbReference type="SUPFAM" id="SSF56801">
    <property type="entry name" value="Acetyl-CoA synthetase-like"/>
    <property type="match status" value="1"/>
</dbReference>
<evidence type="ECO:0000313" key="4">
    <source>
        <dbReference type="Proteomes" id="UP000059425"/>
    </source>
</evidence>
<dbReference type="GO" id="GO:0070566">
    <property type="term" value="F:adenylyltransferase activity"/>
    <property type="evidence" value="ECO:0007669"/>
    <property type="project" value="TreeGrafter"/>
</dbReference>
<dbReference type="Proteomes" id="UP000059425">
    <property type="component" value="Chromosome"/>
</dbReference>
<accession>A0A0N9X1Q2</accession>
<dbReference type="Pfam" id="PF00501">
    <property type="entry name" value="AMP-binding"/>
    <property type="match status" value="1"/>
</dbReference>
<organism evidence="3 4">
    <name type="scientific">Pseudomonas fluorescens</name>
    <dbReference type="NCBI Taxonomy" id="294"/>
    <lineage>
        <taxon>Bacteria</taxon>
        <taxon>Pseudomonadati</taxon>
        <taxon>Pseudomonadota</taxon>
        <taxon>Gammaproteobacteria</taxon>
        <taxon>Pseudomonadales</taxon>
        <taxon>Pseudomonadaceae</taxon>
        <taxon>Pseudomonas</taxon>
    </lineage>
</organism>
<dbReference type="GO" id="GO:0006633">
    <property type="term" value="P:fatty acid biosynthetic process"/>
    <property type="evidence" value="ECO:0007669"/>
    <property type="project" value="TreeGrafter"/>
</dbReference>
<dbReference type="Gene3D" id="3.30.300.30">
    <property type="match status" value="1"/>
</dbReference>
<evidence type="ECO:0000256" key="1">
    <source>
        <dbReference type="ARBA" id="ARBA00006432"/>
    </source>
</evidence>
<dbReference type="PANTHER" id="PTHR22754">
    <property type="entry name" value="DISCO-INTERACTING PROTEIN 2 DIP2 -RELATED"/>
    <property type="match status" value="1"/>
</dbReference>
<feature type="domain" description="AMP-dependent synthetase/ligase" evidence="2">
    <location>
        <begin position="35"/>
        <end position="410"/>
    </location>
</feature>
<name>A0A0N9X1Q2_PSEFL</name>
<protein>
    <recommendedName>
        <fullName evidence="2">AMP-dependent synthetase/ligase domain-containing protein</fullName>
    </recommendedName>
</protein>
<reference evidence="3 4" key="2">
    <citation type="journal article" date="2018" name="Nature">
        <title>Mutant phenotypes for thousands of bacterial genes of unknown function.</title>
        <authorList>
            <person name="Price M.N."/>
            <person name="Wetmore K.M."/>
            <person name="Waters R.J."/>
            <person name="Callaghan M."/>
            <person name="Ray J."/>
            <person name="Liu H."/>
            <person name="Kuehl J.V."/>
            <person name="Melnyk R.A."/>
            <person name="Lamson J.S."/>
            <person name="Suh Y."/>
            <person name="Carlson H.K."/>
            <person name="Esquivel Z."/>
            <person name="Sadeeshkumar H."/>
            <person name="Chakraborty R."/>
            <person name="Zane G.M."/>
            <person name="Rubin B.E."/>
            <person name="Wall J.D."/>
            <person name="Visel A."/>
            <person name="Bristow J."/>
            <person name="Blow M.J."/>
            <person name="Arkin A.P."/>
            <person name="Deutschbauer A.M."/>
        </authorList>
    </citation>
    <scope>NUCLEOTIDE SEQUENCE [LARGE SCALE GENOMIC DNA]</scope>
    <source>
        <strain evidence="3 4">FW300-N2C3</strain>
    </source>
</reference>